<organism evidence="1 2">
    <name type="scientific">Rhizopus oryzae</name>
    <name type="common">Mucormycosis agent</name>
    <name type="synonym">Rhizopus arrhizus var. delemar</name>
    <dbReference type="NCBI Taxonomy" id="64495"/>
    <lineage>
        <taxon>Eukaryota</taxon>
        <taxon>Fungi</taxon>
        <taxon>Fungi incertae sedis</taxon>
        <taxon>Mucoromycota</taxon>
        <taxon>Mucoromycotina</taxon>
        <taxon>Mucoromycetes</taxon>
        <taxon>Mucorales</taxon>
        <taxon>Mucorineae</taxon>
        <taxon>Rhizopodaceae</taxon>
        <taxon>Rhizopus</taxon>
    </lineage>
</organism>
<dbReference type="OrthoDB" id="1567776at2759"/>
<evidence type="ECO:0000313" key="1">
    <source>
        <dbReference type="EMBL" id="KAG1305065.1"/>
    </source>
</evidence>
<name>A0A9P7BQ27_RHIOR</name>
<sequence length="269" mass="30901">MLPLIPNLEALHIITCTGLTEESIMQVSQYCKQLRTLALGYSAISYQSAISLSHCSHLSSLYFKCCPSLTSEALRAFINLPIERLTIKHCRWLTTVETAYDVRSLTCLKHLNIQIDNDELVEFIRCLTVDDKGMPYLPYLQAFGIKGTMTQPFPFDIPIVSFLKAHPHLRDLYLFSVGVSDEMLKNMDCYLPDLESLLIEEECTEFSAQSIRDIVYCCPKLSKLEMYDCSFSSYEFPEIYHKLESFKLMLDSADIQLIRAQQTTKRIDE</sequence>
<dbReference type="Gene3D" id="3.80.10.10">
    <property type="entry name" value="Ribonuclease Inhibitor"/>
    <property type="match status" value="2"/>
</dbReference>
<dbReference type="PANTHER" id="PTHR13318">
    <property type="entry name" value="PARTNER OF PAIRED, ISOFORM B-RELATED"/>
    <property type="match status" value="1"/>
</dbReference>
<gene>
    <name evidence="1" type="ORF">G6F64_008684</name>
</gene>
<dbReference type="GO" id="GO:0031146">
    <property type="term" value="P:SCF-dependent proteasomal ubiquitin-dependent protein catabolic process"/>
    <property type="evidence" value="ECO:0007669"/>
    <property type="project" value="TreeGrafter"/>
</dbReference>
<protein>
    <submittedName>
        <fullName evidence="1">Uncharacterized protein</fullName>
    </submittedName>
</protein>
<dbReference type="Proteomes" id="UP000716291">
    <property type="component" value="Unassembled WGS sequence"/>
</dbReference>
<dbReference type="EMBL" id="JAANQT010001460">
    <property type="protein sequence ID" value="KAG1305065.1"/>
    <property type="molecule type" value="Genomic_DNA"/>
</dbReference>
<dbReference type="GO" id="GO:0019005">
    <property type="term" value="C:SCF ubiquitin ligase complex"/>
    <property type="evidence" value="ECO:0007669"/>
    <property type="project" value="TreeGrafter"/>
</dbReference>
<dbReference type="AlphaFoldDB" id="A0A9P7BQ27"/>
<keyword evidence="2" id="KW-1185">Reference proteome</keyword>
<dbReference type="SMART" id="SM00367">
    <property type="entry name" value="LRR_CC"/>
    <property type="match status" value="2"/>
</dbReference>
<dbReference type="InterPro" id="IPR032675">
    <property type="entry name" value="LRR_dom_sf"/>
</dbReference>
<reference evidence="1" key="1">
    <citation type="journal article" date="2020" name="Microb. Genom.">
        <title>Genetic diversity of clinical and environmental Mucorales isolates obtained from an investigation of mucormycosis cases among solid organ transplant recipients.</title>
        <authorList>
            <person name="Nguyen M.H."/>
            <person name="Kaul D."/>
            <person name="Muto C."/>
            <person name="Cheng S.J."/>
            <person name="Richter R.A."/>
            <person name="Bruno V.M."/>
            <person name="Liu G."/>
            <person name="Beyhan S."/>
            <person name="Sundermann A.J."/>
            <person name="Mounaud S."/>
            <person name="Pasculle A.W."/>
            <person name="Nierman W.C."/>
            <person name="Driscoll E."/>
            <person name="Cumbie R."/>
            <person name="Clancy C.J."/>
            <person name="Dupont C.L."/>
        </authorList>
    </citation>
    <scope>NUCLEOTIDE SEQUENCE</scope>
    <source>
        <strain evidence="1">GL11</strain>
    </source>
</reference>
<accession>A0A9P7BQ27</accession>
<dbReference type="SUPFAM" id="SSF52047">
    <property type="entry name" value="RNI-like"/>
    <property type="match status" value="1"/>
</dbReference>
<proteinExistence type="predicted"/>
<dbReference type="InterPro" id="IPR006553">
    <property type="entry name" value="Leu-rich_rpt_Cys-con_subtyp"/>
</dbReference>
<comment type="caution">
    <text evidence="1">The sequence shown here is derived from an EMBL/GenBank/DDBJ whole genome shotgun (WGS) entry which is preliminary data.</text>
</comment>
<evidence type="ECO:0000313" key="2">
    <source>
        <dbReference type="Proteomes" id="UP000716291"/>
    </source>
</evidence>